<dbReference type="InterPro" id="IPR029003">
    <property type="entry name" value="CENP-S/Mhf1"/>
</dbReference>
<dbReference type="GO" id="GO:0046982">
    <property type="term" value="F:protein heterodimerization activity"/>
    <property type="evidence" value="ECO:0007669"/>
    <property type="project" value="InterPro"/>
</dbReference>
<evidence type="ECO:0000313" key="8">
    <source>
        <dbReference type="Proteomes" id="UP000002605"/>
    </source>
</evidence>
<keyword evidence="8" id="KW-1185">Reference proteome</keyword>
<keyword evidence="4" id="KW-0234">DNA repair</keyword>
<dbReference type="InterPro" id="IPR009072">
    <property type="entry name" value="Histone-fold"/>
</dbReference>
<evidence type="ECO:0000313" key="7">
    <source>
        <dbReference type="EMBL" id="CAX45557.1"/>
    </source>
</evidence>
<feature type="compositionally biased region" description="Polar residues" evidence="5">
    <location>
        <begin position="46"/>
        <end position="55"/>
    </location>
</feature>
<dbReference type="RefSeq" id="XP_002417842.1">
    <property type="nucleotide sequence ID" value="XM_002417797.1"/>
</dbReference>
<dbReference type="EMBL" id="FM992688">
    <property type="protein sequence ID" value="CAX45557.1"/>
    <property type="molecule type" value="Genomic_DNA"/>
</dbReference>
<dbReference type="PANTHER" id="PTHR22980">
    <property type="entry name" value="CORTISTATIN"/>
    <property type="match status" value="1"/>
</dbReference>
<dbReference type="VEuPathDB" id="FungiDB:CD36_12020"/>
<keyword evidence="3" id="KW-0238">DNA-binding</keyword>
<dbReference type="HOGENOM" id="CLU_100369_3_1_1"/>
<dbReference type="OrthoDB" id="1872155at2759"/>
<evidence type="ECO:0000313" key="6">
    <source>
        <dbReference type="CGD" id="CAL0000167946"/>
    </source>
</evidence>
<dbReference type="GO" id="GO:0003682">
    <property type="term" value="F:chromatin binding"/>
    <property type="evidence" value="ECO:0007669"/>
    <property type="project" value="TreeGrafter"/>
</dbReference>
<protein>
    <submittedName>
        <fullName evidence="7">Uncharacterized protein</fullName>
    </submittedName>
</protein>
<organism evidence="7 8">
    <name type="scientific">Candida dubliniensis (strain CD36 / ATCC MYA-646 / CBS 7987 / NCPF 3949 / NRRL Y-17841)</name>
    <name type="common">Yeast</name>
    <dbReference type="NCBI Taxonomy" id="573826"/>
    <lineage>
        <taxon>Eukaryota</taxon>
        <taxon>Fungi</taxon>
        <taxon>Dikarya</taxon>
        <taxon>Ascomycota</taxon>
        <taxon>Saccharomycotina</taxon>
        <taxon>Pichiomycetes</taxon>
        <taxon>Debaryomycetaceae</taxon>
        <taxon>Candida/Lodderomyces clade</taxon>
        <taxon>Candida</taxon>
    </lineage>
</organism>
<reference evidence="7 8" key="1">
    <citation type="journal article" date="2009" name="Genome Res.">
        <title>Comparative genomics of the fungal pathogens Candida dubliniensis and Candida albicans.</title>
        <authorList>
            <person name="Jackson A.P."/>
            <person name="Gamble J.A."/>
            <person name="Yeomans T."/>
            <person name="Moran G.P."/>
            <person name="Saunders D."/>
            <person name="Harris D."/>
            <person name="Aslett M."/>
            <person name="Barrell J.F."/>
            <person name="Butler G."/>
            <person name="Citiulo F."/>
            <person name="Coleman D.C."/>
            <person name="de Groot P.W.J."/>
            <person name="Goodwin T.J."/>
            <person name="Quail M.A."/>
            <person name="McQuillan J."/>
            <person name="Munro C.A."/>
            <person name="Pain A."/>
            <person name="Poulter R.T."/>
            <person name="Rajandream M.A."/>
            <person name="Renauld H."/>
            <person name="Spiering M.J."/>
            <person name="Tivey A."/>
            <person name="Gow N.A.R."/>
            <person name="Barrell B."/>
            <person name="Sullivan D.J."/>
            <person name="Berriman M."/>
        </authorList>
    </citation>
    <scope>NUCLEOTIDE SEQUENCE [LARGE SCALE GENOMIC DNA]</scope>
    <source>
        <strain evidence="8">CD36 / ATCC MYA-646 / CBS 7987 / NCPF 3949 / NRRL Y-17841</strain>
    </source>
</reference>
<dbReference type="KEGG" id="cdu:CD36_12020"/>
<evidence type="ECO:0000256" key="1">
    <source>
        <dbReference type="ARBA" id="ARBA00006612"/>
    </source>
</evidence>
<name>B9W9S2_CANDC</name>
<evidence type="ECO:0000256" key="5">
    <source>
        <dbReference type="SAM" id="MobiDB-lite"/>
    </source>
</evidence>
<evidence type="ECO:0000256" key="4">
    <source>
        <dbReference type="ARBA" id="ARBA00023204"/>
    </source>
</evidence>
<accession>B9W9S2</accession>
<dbReference type="PANTHER" id="PTHR22980:SF0">
    <property type="entry name" value="CENTROMERE PROTEIN S"/>
    <property type="match status" value="1"/>
</dbReference>
<dbReference type="CGD" id="CAL0000167946">
    <property type="gene designation" value="Cd36_12020"/>
</dbReference>
<dbReference type="GeneID" id="8045392"/>
<gene>
    <name evidence="6" type="ordered locus">Cd36_12020</name>
    <name evidence="7" type="ORF">CD36_12020</name>
</gene>
<dbReference type="GO" id="GO:0031297">
    <property type="term" value="P:replication fork processing"/>
    <property type="evidence" value="ECO:0007669"/>
    <property type="project" value="TreeGrafter"/>
</dbReference>
<sequence length="120" mass="13619">MAKHQSKEEIALQLKSAIYLSVAKIVESKLEDLNNDNDNDNDKAETTTGSSNNKKNMLIATPTFIAQLVELVYNQLINLGEDLELFCHHANRDIVEPSDLFMVTRKNPTLQQHLKDLLQQ</sequence>
<feature type="region of interest" description="Disordered" evidence="5">
    <location>
        <begin position="31"/>
        <end position="55"/>
    </location>
</feature>
<dbReference type="eggNOG" id="ENOG502S7WI">
    <property type="taxonomic scope" value="Eukaryota"/>
</dbReference>
<dbReference type="Proteomes" id="UP000002605">
    <property type="component" value="Chromosome 1"/>
</dbReference>
<evidence type="ECO:0000256" key="3">
    <source>
        <dbReference type="ARBA" id="ARBA00023125"/>
    </source>
</evidence>
<dbReference type="CDD" id="cd22919">
    <property type="entry name" value="HFD_CENP-S"/>
    <property type="match status" value="1"/>
</dbReference>
<dbReference type="GO" id="GO:0071821">
    <property type="term" value="C:FANCM-MHF complex"/>
    <property type="evidence" value="ECO:0007669"/>
    <property type="project" value="InterPro"/>
</dbReference>
<dbReference type="GO" id="GO:0000712">
    <property type="term" value="P:resolution of meiotic recombination intermediates"/>
    <property type="evidence" value="ECO:0007669"/>
    <property type="project" value="TreeGrafter"/>
</dbReference>
<evidence type="ECO:0000256" key="2">
    <source>
        <dbReference type="ARBA" id="ARBA00022763"/>
    </source>
</evidence>
<keyword evidence="2" id="KW-0227">DNA damage</keyword>
<dbReference type="AlphaFoldDB" id="B9W9S2"/>
<proteinExistence type="inferred from homology"/>
<comment type="similarity">
    <text evidence="1">Belongs to the TAF9 family. CENP-S/MHF1 subfamily.</text>
</comment>
<dbReference type="Pfam" id="PF15630">
    <property type="entry name" value="CENP-S"/>
    <property type="match status" value="1"/>
</dbReference>
<dbReference type="SUPFAM" id="SSF47113">
    <property type="entry name" value="Histone-fold"/>
    <property type="match status" value="1"/>
</dbReference>
<dbReference type="GO" id="GO:0003677">
    <property type="term" value="F:DNA binding"/>
    <property type="evidence" value="ECO:0007669"/>
    <property type="project" value="UniProtKB-KW"/>
</dbReference>
<dbReference type="Gene3D" id="1.10.20.10">
    <property type="entry name" value="Histone, subunit A"/>
    <property type="match status" value="1"/>
</dbReference>
<dbReference type="GO" id="GO:0006281">
    <property type="term" value="P:DNA repair"/>
    <property type="evidence" value="ECO:0007669"/>
    <property type="project" value="UniProtKB-KW"/>
</dbReference>